<keyword evidence="2" id="KW-1185">Reference proteome</keyword>
<evidence type="ECO:0000313" key="2">
    <source>
        <dbReference type="Proteomes" id="UP001605036"/>
    </source>
</evidence>
<proteinExistence type="predicted"/>
<sequence>MKFLIHETGGGDNLRAGSFRFSKDWLTSAYEHGERLIFTFSVRAMIMDLRWLAIMCEFMFVPEICATQQVGGPITSVNQDADSSLLMATTALWRSCPMGRPLLSHICSTSFLVSSATTNFCKLWHLF</sequence>
<comment type="caution">
    <text evidence="1">The sequence shown here is derived from an EMBL/GenBank/DDBJ whole genome shotgun (WGS) entry which is preliminary data.</text>
</comment>
<name>A0ABD1ZIX9_9MARC</name>
<dbReference type="EMBL" id="JBHFFA010000001">
    <property type="protein sequence ID" value="KAL2651398.1"/>
    <property type="molecule type" value="Genomic_DNA"/>
</dbReference>
<dbReference type="Proteomes" id="UP001605036">
    <property type="component" value="Unassembled WGS sequence"/>
</dbReference>
<reference evidence="1 2" key="1">
    <citation type="submission" date="2024-09" db="EMBL/GenBank/DDBJ databases">
        <title>Chromosome-scale assembly of Riccia fluitans.</title>
        <authorList>
            <person name="Paukszto L."/>
            <person name="Sawicki J."/>
            <person name="Karawczyk K."/>
            <person name="Piernik-Szablinska J."/>
            <person name="Szczecinska M."/>
            <person name="Mazdziarz M."/>
        </authorList>
    </citation>
    <scope>NUCLEOTIDE SEQUENCE [LARGE SCALE GENOMIC DNA]</scope>
    <source>
        <strain evidence="1">Rf_01</strain>
        <tissue evidence="1">Aerial parts of the thallus</tissue>
    </source>
</reference>
<protein>
    <submittedName>
        <fullName evidence="1">Uncharacterized protein</fullName>
    </submittedName>
</protein>
<accession>A0ABD1ZIX9</accession>
<organism evidence="1 2">
    <name type="scientific">Riccia fluitans</name>
    <dbReference type="NCBI Taxonomy" id="41844"/>
    <lineage>
        <taxon>Eukaryota</taxon>
        <taxon>Viridiplantae</taxon>
        <taxon>Streptophyta</taxon>
        <taxon>Embryophyta</taxon>
        <taxon>Marchantiophyta</taxon>
        <taxon>Marchantiopsida</taxon>
        <taxon>Marchantiidae</taxon>
        <taxon>Marchantiales</taxon>
        <taxon>Ricciaceae</taxon>
        <taxon>Riccia</taxon>
    </lineage>
</organism>
<dbReference type="AlphaFoldDB" id="A0ABD1ZIX9"/>
<gene>
    <name evidence="1" type="ORF">R1flu_019526</name>
</gene>
<evidence type="ECO:0000313" key="1">
    <source>
        <dbReference type="EMBL" id="KAL2651398.1"/>
    </source>
</evidence>